<dbReference type="EMBL" id="OV725082">
    <property type="protein sequence ID" value="CAH1405565.1"/>
    <property type="molecule type" value="Genomic_DNA"/>
</dbReference>
<accession>A0A9P0MV45</accession>
<organism evidence="1 2">
    <name type="scientific">Nezara viridula</name>
    <name type="common">Southern green stink bug</name>
    <name type="synonym">Cimex viridulus</name>
    <dbReference type="NCBI Taxonomy" id="85310"/>
    <lineage>
        <taxon>Eukaryota</taxon>
        <taxon>Metazoa</taxon>
        <taxon>Ecdysozoa</taxon>
        <taxon>Arthropoda</taxon>
        <taxon>Hexapoda</taxon>
        <taxon>Insecta</taxon>
        <taxon>Pterygota</taxon>
        <taxon>Neoptera</taxon>
        <taxon>Paraneoptera</taxon>
        <taxon>Hemiptera</taxon>
        <taxon>Heteroptera</taxon>
        <taxon>Panheteroptera</taxon>
        <taxon>Pentatomomorpha</taxon>
        <taxon>Pentatomoidea</taxon>
        <taxon>Pentatomidae</taxon>
        <taxon>Pentatominae</taxon>
        <taxon>Nezara</taxon>
    </lineage>
</organism>
<keyword evidence="2" id="KW-1185">Reference proteome</keyword>
<proteinExistence type="predicted"/>
<sequence length="227" mass="25555">MTKIPIRIVYDQELIRNRPTAHNPDLRNPAKTIRADKICFPASWSSSLCRSLLSVAVAARCIRLHSRWSSLVHVLVQVSSPVISLMFAPSCHVLLVRCRSGAALQIVAIAMPYNELWVMNPVPLLHFSKQCLINNADNAALLPFLLRLAARLSRFLAMMVHNAREARIKESLCLSKALPLPLFLYPLRQPCINPTGLATQCSLWQNIHVVSPRWLPESSTSQRIRII</sequence>
<dbReference type="AlphaFoldDB" id="A0A9P0MV45"/>
<evidence type="ECO:0000313" key="2">
    <source>
        <dbReference type="Proteomes" id="UP001152798"/>
    </source>
</evidence>
<reference evidence="1" key="1">
    <citation type="submission" date="2022-01" db="EMBL/GenBank/DDBJ databases">
        <authorList>
            <person name="King R."/>
        </authorList>
    </citation>
    <scope>NUCLEOTIDE SEQUENCE</scope>
</reference>
<evidence type="ECO:0000313" key="1">
    <source>
        <dbReference type="EMBL" id="CAH1405565.1"/>
    </source>
</evidence>
<gene>
    <name evidence="1" type="ORF">NEZAVI_LOCUS13747</name>
</gene>
<dbReference type="OrthoDB" id="10648493at2759"/>
<dbReference type="Proteomes" id="UP001152798">
    <property type="component" value="Chromosome 6"/>
</dbReference>
<protein>
    <submittedName>
        <fullName evidence="1">Uncharacterized protein</fullName>
    </submittedName>
</protein>
<name>A0A9P0MV45_NEZVI</name>